<dbReference type="EMBL" id="JAAGXA010000008">
    <property type="protein sequence ID" value="NEN79242.1"/>
    <property type="molecule type" value="Genomic_DNA"/>
</dbReference>
<organism evidence="3 4">
    <name type="scientific">Nocardioides zeae</name>
    <dbReference type="NCBI Taxonomy" id="1457234"/>
    <lineage>
        <taxon>Bacteria</taxon>
        <taxon>Bacillati</taxon>
        <taxon>Actinomycetota</taxon>
        <taxon>Actinomycetes</taxon>
        <taxon>Propionibacteriales</taxon>
        <taxon>Nocardioidaceae</taxon>
        <taxon>Nocardioides</taxon>
    </lineage>
</organism>
<evidence type="ECO:0000259" key="2">
    <source>
        <dbReference type="Pfam" id="PF14361"/>
    </source>
</evidence>
<name>A0A6P0HKN6_9ACTN</name>
<dbReference type="RefSeq" id="WP_163772770.1">
    <property type="nucleotide sequence ID" value="NZ_JAAGXA010000008.1"/>
</dbReference>
<sequence length="397" mass="42625">MDPADDAVTLSEGAVTALRGALPDVADRTVDAIITEVPSYENALSGPMGATIRQAVQLALGGFVALVSGTPAAAGTRRDPRRPATASTRGAYDLGRGEARSGRSMEALLAAYRIGARVSWRELSRVAVDHGVGARMLAEFAELVFAFIDELSAASAAGHADELAASGRVRRRRLERIAHLLLERAPADAVHAVVASTDWEPPETLTALVVRSDQVRAVLTSVDPATLQPADELPALADGERTLLLVPDVRRSLLLEQLGRYDAVVGPTVPWLEVRTSYDRVERALGLPRPDGTDRVDGLLDTDDVLVDLVVHADPAARAALRARALAPLEGVRPDTAARLEETLRAWLLHQGRREEVAAALFVHPQTVRYRMGRVRELWGDALGDPEVVRELVVALA</sequence>
<dbReference type="Pfam" id="PF13556">
    <property type="entry name" value="HTH_30"/>
    <property type="match status" value="1"/>
</dbReference>
<dbReference type="InterPro" id="IPR025751">
    <property type="entry name" value="RsbRD_N_dom"/>
</dbReference>
<accession>A0A6P0HKN6</accession>
<feature type="domain" description="RsbT co-antagonist protein RsbRD N-terminal" evidence="2">
    <location>
        <begin position="23"/>
        <end position="174"/>
    </location>
</feature>
<gene>
    <name evidence="3" type="ORF">G3T38_13245</name>
</gene>
<protein>
    <submittedName>
        <fullName evidence="3">PucR family transcriptional regulator</fullName>
    </submittedName>
</protein>
<dbReference type="InterPro" id="IPR051448">
    <property type="entry name" value="CdaR-like_regulators"/>
</dbReference>
<evidence type="ECO:0000259" key="1">
    <source>
        <dbReference type="Pfam" id="PF13556"/>
    </source>
</evidence>
<feature type="domain" description="PucR C-terminal helix-turn-helix" evidence="1">
    <location>
        <begin position="341"/>
        <end position="396"/>
    </location>
</feature>
<comment type="caution">
    <text evidence="3">The sequence shown here is derived from an EMBL/GenBank/DDBJ whole genome shotgun (WGS) entry which is preliminary data.</text>
</comment>
<keyword evidence="4" id="KW-1185">Reference proteome</keyword>
<dbReference type="Pfam" id="PF14361">
    <property type="entry name" value="RsbRD_N"/>
    <property type="match status" value="1"/>
</dbReference>
<evidence type="ECO:0000313" key="3">
    <source>
        <dbReference type="EMBL" id="NEN79242.1"/>
    </source>
</evidence>
<evidence type="ECO:0000313" key="4">
    <source>
        <dbReference type="Proteomes" id="UP000468687"/>
    </source>
</evidence>
<dbReference type="PANTHER" id="PTHR33744">
    <property type="entry name" value="CARBOHYDRATE DIACID REGULATOR"/>
    <property type="match status" value="1"/>
</dbReference>
<dbReference type="Proteomes" id="UP000468687">
    <property type="component" value="Unassembled WGS sequence"/>
</dbReference>
<reference evidence="3 4" key="1">
    <citation type="journal article" date="2014" name="Int. J. Syst. Evol. Microbiol.">
        <title>Nocardioides zeae sp. nov., isolated from the stem of Zea mays.</title>
        <authorList>
            <person name="Glaeser S.P."/>
            <person name="McInroy J.A."/>
            <person name="Busse H.J."/>
            <person name="Kampfer P."/>
        </authorList>
    </citation>
    <scope>NUCLEOTIDE SEQUENCE [LARGE SCALE GENOMIC DNA]</scope>
    <source>
        <strain evidence="3 4">JCM 30728</strain>
    </source>
</reference>
<dbReference type="PANTHER" id="PTHR33744:SF1">
    <property type="entry name" value="DNA-BINDING TRANSCRIPTIONAL ACTIVATOR ADER"/>
    <property type="match status" value="1"/>
</dbReference>
<dbReference type="AlphaFoldDB" id="A0A6P0HKN6"/>
<proteinExistence type="predicted"/>
<dbReference type="Gene3D" id="1.10.10.2840">
    <property type="entry name" value="PucR C-terminal helix-turn-helix domain"/>
    <property type="match status" value="1"/>
</dbReference>
<dbReference type="InterPro" id="IPR042070">
    <property type="entry name" value="PucR_C-HTH_sf"/>
</dbReference>
<dbReference type="InterPro" id="IPR025736">
    <property type="entry name" value="PucR_C-HTH_dom"/>
</dbReference>